<feature type="chain" id="PRO_5045075322" evidence="5">
    <location>
        <begin position="25"/>
        <end position="911"/>
    </location>
</feature>
<evidence type="ECO:0000256" key="1">
    <source>
        <dbReference type="ARBA" id="ARBA00004442"/>
    </source>
</evidence>
<protein>
    <submittedName>
        <fullName evidence="8">TonB-dependent receptor</fullName>
    </submittedName>
</protein>
<dbReference type="Pfam" id="PF07715">
    <property type="entry name" value="Plug"/>
    <property type="match status" value="1"/>
</dbReference>
<comment type="caution">
    <text evidence="8">The sequence shown here is derived from an EMBL/GenBank/DDBJ whole genome shotgun (WGS) entry which is preliminary data.</text>
</comment>
<evidence type="ECO:0000313" key="8">
    <source>
        <dbReference type="EMBL" id="GAA0675336.1"/>
    </source>
</evidence>
<keyword evidence="2 4" id="KW-0472">Membrane</keyword>
<name>A0ABN1HZI8_9SPHN</name>
<keyword evidence="8" id="KW-0675">Receptor</keyword>
<dbReference type="PANTHER" id="PTHR40980">
    <property type="entry name" value="PLUG DOMAIN-CONTAINING PROTEIN"/>
    <property type="match status" value="1"/>
</dbReference>
<feature type="domain" description="TonB-dependent receptor-like beta-barrel" evidence="6">
    <location>
        <begin position="401"/>
        <end position="879"/>
    </location>
</feature>
<evidence type="ECO:0000256" key="5">
    <source>
        <dbReference type="SAM" id="SignalP"/>
    </source>
</evidence>
<sequence length="911" mass="98069">MKTLRSAASLIAMAVAGAAAPAFAQDSAAQAPTPVATAGDEADSADIVVTGIRRSLQEAIAIKRDAPNLVEAISAEDIGKFPDRNLAESLQRVTGVQITRNKGEGSGVSVRGLSENFTRTLYNGRVLTSPSGTRGFSFTSMPTDFVSAVEVSKTPTADMIDGGISATINVRINRPVDVARNVVALSAEALYESNPEKLTPHVSAFVNRVFGDGTFGVNLGVNYERRKVIQAGFTGYGIEQRRENATGGFDYNRDGVRSDTTFGFDHATTFVSDEGDFERKAIVGGLQWKPSPDINLYADGLATWFTDGFNRFEHQLRWTNIGGPTGAVRGSTVGAGNLLTFLDADGVDHQTNNLNWTIADRTLNFAIGGEAKAGNLTVTGEGTYGRSVRTLSDRDSFVPISRASASYTLVDDLGAVPDIAYTRGYNSLDPSTYYFRSFSSFRGQKGYEMNKAVRLDAKYDFGDSFLRSVKIGGYAGEDEIEFGPRPQYTVGPQVLASVYGTPYLPGVEGGAISAAGLLKEVDYSRFIGDGLGKFLVADYSKLFANLNLEDVLARGTLVLNRTNQFTVDERVLAAYARADFASADDRLVGNIGLRYVRTRVSSDGFGADIANATLQNDSITLLVPDSGPIAFRNRYSNWLPSLNARYELADNLIVRVGLARAMTRPDLNRLSPTVTINANVRTITTQNPSLRPYLADQADLSLEYYYGRTGLLSAAVFYKDVKNFIVDTTSVETRTIRSTLTGTVTLDFRTSRPDNGAGGKVKGLELNAQVPLDMLPSPFDGLGVTSNVTLLNVSDVQTVAGGPRVPIPGVSKRSYNLGGYYEKNGFGIRANYSYRSAAVNSTTGTFGDGDRGEAYGQLDISANLDVTRNLALTFNASNVTHATLKRETLGGVLLSECDFGRRFTGGARVKF</sequence>
<comment type="subcellular location">
    <subcellularLocation>
        <location evidence="1 4">Cell outer membrane</location>
    </subcellularLocation>
</comment>
<dbReference type="InterPro" id="IPR037066">
    <property type="entry name" value="Plug_dom_sf"/>
</dbReference>
<comment type="similarity">
    <text evidence="4">Belongs to the TonB-dependent receptor family.</text>
</comment>
<dbReference type="PANTHER" id="PTHR40980:SF3">
    <property type="entry name" value="TONB-DEPENDENT RECEPTOR-LIKE BETA-BARREL DOMAIN-CONTAINING PROTEIN"/>
    <property type="match status" value="1"/>
</dbReference>
<dbReference type="CDD" id="cd01347">
    <property type="entry name" value="ligand_gated_channel"/>
    <property type="match status" value="1"/>
</dbReference>
<feature type="domain" description="TonB-dependent receptor plug" evidence="7">
    <location>
        <begin position="63"/>
        <end position="159"/>
    </location>
</feature>
<dbReference type="Gene3D" id="2.170.130.10">
    <property type="entry name" value="TonB-dependent receptor, plug domain"/>
    <property type="match status" value="1"/>
</dbReference>
<evidence type="ECO:0000256" key="4">
    <source>
        <dbReference type="RuleBase" id="RU003357"/>
    </source>
</evidence>
<dbReference type="EMBL" id="BAAAES010000011">
    <property type="protein sequence ID" value="GAA0675336.1"/>
    <property type="molecule type" value="Genomic_DNA"/>
</dbReference>
<evidence type="ECO:0000256" key="2">
    <source>
        <dbReference type="ARBA" id="ARBA00023136"/>
    </source>
</evidence>
<evidence type="ECO:0000313" key="9">
    <source>
        <dbReference type="Proteomes" id="UP001500238"/>
    </source>
</evidence>
<evidence type="ECO:0000256" key="3">
    <source>
        <dbReference type="ARBA" id="ARBA00023237"/>
    </source>
</evidence>
<keyword evidence="4" id="KW-0798">TonB box</keyword>
<dbReference type="InterPro" id="IPR012910">
    <property type="entry name" value="Plug_dom"/>
</dbReference>
<evidence type="ECO:0000259" key="7">
    <source>
        <dbReference type="Pfam" id="PF07715"/>
    </source>
</evidence>
<dbReference type="Gene3D" id="2.40.170.20">
    <property type="entry name" value="TonB-dependent receptor, beta-barrel domain"/>
    <property type="match status" value="1"/>
</dbReference>
<organism evidence="8 9">
    <name type="scientific">Sphingomonas insulae</name>
    <dbReference type="NCBI Taxonomy" id="424800"/>
    <lineage>
        <taxon>Bacteria</taxon>
        <taxon>Pseudomonadati</taxon>
        <taxon>Pseudomonadota</taxon>
        <taxon>Alphaproteobacteria</taxon>
        <taxon>Sphingomonadales</taxon>
        <taxon>Sphingomonadaceae</taxon>
        <taxon>Sphingomonas</taxon>
    </lineage>
</organism>
<dbReference type="Proteomes" id="UP001500238">
    <property type="component" value="Unassembled WGS sequence"/>
</dbReference>
<reference evidence="8 9" key="1">
    <citation type="journal article" date="2019" name="Int. J. Syst. Evol. Microbiol.">
        <title>The Global Catalogue of Microorganisms (GCM) 10K type strain sequencing project: providing services to taxonomists for standard genome sequencing and annotation.</title>
        <authorList>
            <consortium name="The Broad Institute Genomics Platform"/>
            <consortium name="The Broad Institute Genome Sequencing Center for Infectious Disease"/>
            <person name="Wu L."/>
            <person name="Ma J."/>
        </authorList>
    </citation>
    <scope>NUCLEOTIDE SEQUENCE [LARGE SCALE GENOMIC DNA]</scope>
    <source>
        <strain evidence="8 9">JCM 14603</strain>
    </source>
</reference>
<dbReference type="NCBIfam" id="TIGR01782">
    <property type="entry name" value="TonB-Xanth-Caul"/>
    <property type="match status" value="1"/>
</dbReference>
<keyword evidence="9" id="KW-1185">Reference proteome</keyword>
<feature type="signal peptide" evidence="5">
    <location>
        <begin position="1"/>
        <end position="24"/>
    </location>
</feature>
<keyword evidence="3" id="KW-0998">Cell outer membrane</keyword>
<dbReference type="InterPro" id="IPR010104">
    <property type="entry name" value="TonB_rcpt_bac"/>
</dbReference>
<keyword evidence="5" id="KW-0732">Signal</keyword>
<accession>A0ABN1HZI8</accession>
<dbReference type="InterPro" id="IPR000531">
    <property type="entry name" value="Beta-barrel_TonB"/>
</dbReference>
<dbReference type="Pfam" id="PF00593">
    <property type="entry name" value="TonB_dep_Rec_b-barrel"/>
    <property type="match status" value="1"/>
</dbReference>
<dbReference type="SUPFAM" id="SSF56935">
    <property type="entry name" value="Porins"/>
    <property type="match status" value="1"/>
</dbReference>
<proteinExistence type="inferred from homology"/>
<dbReference type="InterPro" id="IPR036942">
    <property type="entry name" value="Beta-barrel_TonB_sf"/>
</dbReference>
<gene>
    <name evidence="8" type="ORF">GCM10009102_29460</name>
</gene>
<dbReference type="RefSeq" id="WP_166753231.1">
    <property type="nucleotide sequence ID" value="NZ_BAAAES010000011.1"/>
</dbReference>
<evidence type="ECO:0000259" key="6">
    <source>
        <dbReference type="Pfam" id="PF00593"/>
    </source>
</evidence>